<reference evidence="2 3" key="1">
    <citation type="submission" date="2020-07" db="EMBL/GenBank/DDBJ databases">
        <title>Genomic Encyclopedia of Type Strains, Phase IV (KMG-IV): sequencing the most valuable type-strain genomes for metagenomic binning, comparative biology and taxonomic classification.</title>
        <authorList>
            <person name="Goeker M."/>
        </authorList>
    </citation>
    <scope>NUCLEOTIDE SEQUENCE [LARGE SCALE GENOMIC DNA]</scope>
    <source>
        <strain evidence="2 3">DSM 15730</strain>
    </source>
</reference>
<dbReference type="Proteomes" id="UP000523087">
    <property type="component" value="Unassembled WGS sequence"/>
</dbReference>
<evidence type="ECO:0000313" key="2">
    <source>
        <dbReference type="EMBL" id="MBA2873804.1"/>
    </source>
</evidence>
<evidence type="ECO:0000256" key="1">
    <source>
        <dbReference type="SAM" id="SignalP"/>
    </source>
</evidence>
<keyword evidence="3" id="KW-1185">Reference proteome</keyword>
<accession>A0A7W0BZ65</accession>
<keyword evidence="1" id="KW-0732">Signal</keyword>
<gene>
    <name evidence="2" type="ORF">HNR31_000556</name>
</gene>
<feature type="chain" id="PRO_5030643046" evidence="1">
    <location>
        <begin position="22"/>
        <end position="122"/>
    </location>
</feature>
<proteinExistence type="predicted"/>
<dbReference type="RefSeq" id="WP_181554709.1">
    <property type="nucleotide sequence ID" value="NZ_JACDUT010000001.1"/>
</dbReference>
<dbReference type="EMBL" id="JACDUT010000001">
    <property type="protein sequence ID" value="MBA2873804.1"/>
    <property type="molecule type" value="Genomic_DNA"/>
</dbReference>
<feature type="signal peptide" evidence="1">
    <location>
        <begin position="1"/>
        <end position="21"/>
    </location>
</feature>
<dbReference type="AlphaFoldDB" id="A0A7W0BZ65"/>
<name>A0A7W0BZ65_9BACL</name>
<protein>
    <submittedName>
        <fullName evidence="2">Uncharacterized protein</fullName>
    </submittedName>
</protein>
<evidence type="ECO:0000313" key="3">
    <source>
        <dbReference type="Proteomes" id="UP000523087"/>
    </source>
</evidence>
<organism evidence="2 3">
    <name type="scientific">Thermaerobacillus caldiproteolyticus</name>
    <dbReference type="NCBI Taxonomy" id="247480"/>
    <lineage>
        <taxon>Bacteria</taxon>
        <taxon>Bacillati</taxon>
        <taxon>Bacillota</taxon>
        <taxon>Bacilli</taxon>
        <taxon>Bacillales</taxon>
        <taxon>Anoxybacillaceae</taxon>
        <taxon>Thermaerobacillus</taxon>
    </lineage>
</organism>
<sequence length="122" mass="14671">MKKSMIVAFLMLLIHLPVVCAAEFQQGNLFKIKLVSEHETVQCEYYSPDTYQCEKNGYSLDEKQARRELSLLFHQLHLRHDVKVEEMVHSLEKTGYNNVKFLDVRWMDSHHRLFTWIWEKDE</sequence>
<comment type="caution">
    <text evidence="2">The sequence shown here is derived from an EMBL/GenBank/DDBJ whole genome shotgun (WGS) entry which is preliminary data.</text>
</comment>